<dbReference type="InterPro" id="IPR019335">
    <property type="entry name" value="COG7"/>
</dbReference>
<protein>
    <submittedName>
        <fullName evidence="1">Uncharacterized protein</fullName>
    </submittedName>
</protein>
<feature type="non-terminal residue" evidence="1">
    <location>
        <position position="84"/>
    </location>
</feature>
<feature type="non-terminal residue" evidence="1">
    <location>
        <position position="1"/>
    </location>
</feature>
<reference evidence="1 2" key="1">
    <citation type="submission" date="2024-05" db="EMBL/GenBank/DDBJ databases">
        <title>Genome sequencing and assembly of Indian major carp, Cirrhinus mrigala (Hamilton, 1822).</title>
        <authorList>
            <person name="Mohindra V."/>
            <person name="Chowdhury L.M."/>
            <person name="Lal K."/>
            <person name="Jena J.K."/>
        </authorList>
    </citation>
    <scope>NUCLEOTIDE SEQUENCE [LARGE SCALE GENOMIC DNA]</scope>
    <source>
        <strain evidence="1">CM1030</strain>
        <tissue evidence="1">Blood</tissue>
    </source>
</reference>
<evidence type="ECO:0000313" key="2">
    <source>
        <dbReference type="Proteomes" id="UP001529510"/>
    </source>
</evidence>
<gene>
    <name evidence="1" type="ORF">M9458_047520</name>
</gene>
<comment type="caution">
    <text evidence="1">The sequence shown here is derived from an EMBL/GenBank/DDBJ whole genome shotgun (WGS) entry which is preliminary data.</text>
</comment>
<dbReference type="Proteomes" id="UP001529510">
    <property type="component" value="Unassembled WGS sequence"/>
</dbReference>
<dbReference type="EMBL" id="JAMKFB020000024">
    <property type="protein sequence ID" value="KAL0156274.1"/>
    <property type="molecule type" value="Genomic_DNA"/>
</dbReference>
<sequence length="84" mass="9697">GVAERRSQKNPWQEYNYLQQTNTAEYNTLLETLHSLKEKGTGNSSLLVETRSALTRLNQQANQLAFDSVFLQIKQQLFLLNKPE</sequence>
<organism evidence="1 2">
    <name type="scientific">Cirrhinus mrigala</name>
    <name type="common">Mrigala</name>
    <dbReference type="NCBI Taxonomy" id="683832"/>
    <lineage>
        <taxon>Eukaryota</taxon>
        <taxon>Metazoa</taxon>
        <taxon>Chordata</taxon>
        <taxon>Craniata</taxon>
        <taxon>Vertebrata</taxon>
        <taxon>Euteleostomi</taxon>
        <taxon>Actinopterygii</taxon>
        <taxon>Neopterygii</taxon>
        <taxon>Teleostei</taxon>
        <taxon>Ostariophysi</taxon>
        <taxon>Cypriniformes</taxon>
        <taxon>Cyprinidae</taxon>
        <taxon>Labeoninae</taxon>
        <taxon>Labeonini</taxon>
        <taxon>Cirrhinus</taxon>
    </lineage>
</organism>
<evidence type="ECO:0000313" key="1">
    <source>
        <dbReference type="EMBL" id="KAL0156274.1"/>
    </source>
</evidence>
<accession>A0ABD0N275</accession>
<proteinExistence type="predicted"/>
<keyword evidence="2" id="KW-1185">Reference proteome</keyword>
<dbReference type="AlphaFoldDB" id="A0ABD0N275"/>
<name>A0ABD0N275_CIRMR</name>
<dbReference type="Pfam" id="PF10191">
    <property type="entry name" value="COG7"/>
    <property type="match status" value="1"/>
</dbReference>